<reference evidence="2 3" key="1">
    <citation type="journal article" date="2006" name="Science">
        <title>Genome of rice cluster I archaea -- the key methane producers in the rice rhizosphere.</title>
        <authorList>
            <person name="Erkel C."/>
            <person name="Kube M."/>
            <person name="Reinhardt R."/>
            <person name="Liesack W."/>
        </authorList>
    </citation>
    <scope>NUCLEOTIDE SEQUENCE [LARGE SCALE GENOMIC DNA]</scope>
    <source>
        <strain evidence="3">DSM 22066 / NBRC 105507 / MRE50</strain>
    </source>
</reference>
<dbReference type="Gene3D" id="3.60.15.10">
    <property type="entry name" value="Ribonuclease Z/Hydroxyacylglutathione hydrolase-like"/>
    <property type="match status" value="1"/>
</dbReference>
<proteinExistence type="predicted"/>
<keyword evidence="3" id="KW-1185">Reference proteome</keyword>
<dbReference type="InterPro" id="IPR052159">
    <property type="entry name" value="Competence_DNA_uptake"/>
</dbReference>
<dbReference type="Proteomes" id="UP000000663">
    <property type="component" value="Chromosome"/>
</dbReference>
<evidence type="ECO:0000259" key="1">
    <source>
        <dbReference type="SMART" id="SM00849"/>
    </source>
</evidence>
<dbReference type="KEGG" id="rci:RCIX2398"/>
<evidence type="ECO:0000313" key="3">
    <source>
        <dbReference type="Proteomes" id="UP000000663"/>
    </source>
</evidence>
<evidence type="ECO:0000313" key="2">
    <source>
        <dbReference type="EMBL" id="CAJ37486.1"/>
    </source>
</evidence>
<sequence length="313" mass="33121">MSHFTEKKSILALSGIFTIIFITIAGCITPTPQPVPTGTITATPVIATPGVSVTPVPGSDLIVHFIDVGQGDSMLVQSGGKNMLIDAGTLDSGSTVTSYLKEHGVSTIDVLVSTHPHSDHIGGMAEVLNAFPVKVIYDSGVPHTTQTYERYLTLIDQKDIKYVVPEPGDMIDFAPGVVVQVLAVAGNYEDLNDRAIVLRLTHGGVSFLFMADAGFDVEGDLLKSGYNLQSDVLKVGHHASKYSSGTSFLKVVQPKIAVIEVGAGNPYGHPTREAMNRLEAAGATIYRTDYDGDVVVTSDGKGITVVAERRAPA</sequence>
<name>Q0W2A7_METAR</name>
<dbReference type="InterPro" id="IPR001279">
    <property type="entry name" value="Metallo-B-lactamas"/>
</dbReference>
<feature type="domain" description="Metallo-beta-lactamase" evidence="1">
    <location>
        <begin position="70"/>
        <end position="265"/>
    </location>
</feature>
<accession>Q0W2A7</accession>
<dbReference type="PROSITE" id="PS51257">
    <property type="entry name" value="PROKAR_LIPOPROTEIN"/>
    <property type="match status" value="1"/>
</dbReference>
<dbReference type="PANTHER" id="PTHR30619">
    <property type="entry name" value="DNA INTERNALIZATION/COMPETENCE PROTEIN COMEC/REC2"/>
    <property type="match status" value="1"/>
</dbReference>
<dbReference type="InterPro" id="IPR035681">
    <property type="entry name" value="ComA-like_MBL"/>
</dbReference>
<dbReference type="EMBL" id="AM114193">
    <property type="protein sequence ID" value="CAJ37486.1"/>
    <property type="molecule type" value="Genomic_DNA"/>
</dbReference>
<gene>
    <name evidence="2" type="ORF">RCIX2398</name>
</gene>
<protein>
    <submittedName>
        <fullName evidence="2">Predicted metallo-beta-lactamase (ComE-like)</fullName>
    </submittedName>
</protein>
<dbReference type="eggNOG" id="arCOG03009">
    <property type="taxonomic scope" value="Archaea"/>
</dbReference>
<organism evidence="2 3">
    <name type="scientific">Methanocella arvoryzae (strain DSM 22066 / NBRC 105507 / MRE50)</name>
    <dbReference type="NCBI Taxonomy" id="351160"/>
    <lineage>
        <taxon>Archaea</taxon>
        <taxon>Methanobacteriati</taxon>
        <taxon>Methanobacteriota</taxon>
        <taxon>Stenosarchaea group</taxon>
        <taxon>Methanomicrobia</taxon>
        <taxon>Methanocellales</taxon>
        <taxon>Methanocellaceae</taxon>
        <taxon>Methanocella</taxon>
    </lineage>
</organism>
<dbReference type="Pfam" id="PF00753">
    <property type="entry name" value="Lactamase_B"/>
    <property type="match status" value="1"/>
</dbReference>
<dbReference type="PANTHER" id="PTHR30619:SF7">
    <property type="entry name" value="BETA-LACTAMASE DOMAIN PROTEIN"/>
    <property type="match status" value="1"/>
</dbReference>
<dbReference type="AlphaFoldDB" id="Q0W2A7"/>
<dbReference type="SMART" id="SM00849">
    <property type="entry name" value="Lactamase_B"/>
    <property type="match status" value="1"/>
</dbReference>
<dbReference type="CDD" id="cd07731">
    <property type="entry name" value="ComA-like_MBL-fold"/>
    <property type="match status" value="1"/>
</dbReference>
<dbReference type="InterPro" id="IPR036866">
    <property type="entry name" value="RibonucZ/Hydroxyglut_hydro"/>
</dbReference>
<dbReference type="SUPFAM" id="SSF56281">
    <property type="entry name" value="Metallo-hydrolase/oxidoreductase"/>
    <property type="match status" value="1"/>
</dbReference>
<dbReference type="STRING" id="351160.RCIX2398"/>